<evidence type="ECO:0000256" key="2">
    <source>
        <dbReference type="PROSITE-ProRule" id="PRU00252"/>
    </source>
</evidence>
<name>A0ABS1Q6U3_9ACTN</name>
<gene>
    <name evidence="4" type="ORF">JK364_49545</name>
</gene>
<dbReference type="CDD" id="cd04496">
    <property type="entry name" value="SSB_OBF"/>
    <property type="match status" value="1"/>
</dbReference>
<evidence type="ECO:0000313" key="4">
    <source>
        <dbReference type="EMBL" id="MBL1120284.1"/>
    </source>
</evidence>
<proteinExistence type="predicted"/>
<sequence length="185" mass="19763">MPGEPAVPVSGTVIGNPEIRFTDSGIAVARFRMKSVPRVWDARGGAWTDGKALRYVCTVWRKVAEHVAESVVNGMDVLVFGRITDAEGRVLHISVDDIGISLRDRIVYTEVSLPSPLAARPQGVGAAAPTPAHQDAGTVGPATAETATVHGAAPNWWHQQRARSWQGFTQMAARATSDPGAFRIT</sequence>
<evidence type="ECO:0000256" key="3">
    <source>
        <dbReference type="SAM" id="MobiDB-lite"/>
    </source>
</evidence>
<dbReference type="RefSeq" id="WP_201858047.1">
    <property type="nucleotide sequence ID" value="NZ_JAERRG010000047.1"/>
</dbReference>
<feature type="region of interest" description="Disordered" evidence="3">
    <location>
        <begin position="121"/>
        <end position="141"/>
    </location>
</feature>
<dbReference type="EMBL" id="JAERRG010000047">
    <property type="protein sequence ID" value="MBL1120284.1"/>
    <property type="molecule type" value="Genomic_DNA"/>
</dbReference>
<accession>A0ABS1Q6U3</accession>
<dbReference type="InterPro" id="IPR012340">
    <property type="entry name" value="NA-bd_OB-fold"/>
</dbReference>
<dbReference type="Pfam" id="PF00436">
    <property type="entry name" value="SSB"/>
    <property type="match status" value="1"/>
</dbReference>
<dbReference type="GO" id="GO:0003677">
    <property type="term" value="F:DNA binding"/>
    <property type="evidence" value="ECO:0007669"/>
    <property type="project" value="UniProtKB-KW"/>
</dbReference>
<dbReference type="InterPro" id="IPR000424">
    <property type="entry name" value="Primosome_PriB/ssb"/>
</dbReference>
<reference evidence="4 5" key="1">
    <citation type="submission" date="2021-01" db="EMBL/GenBank/DDBJ databases">
        <title>WGS of actinomycetes isolated from Thailand.</title>
        <authorList>
            <person name="Thawai C."/>
        </authorList>
    </citation>
    <scope>NUCLEOTIDE SEQUENCE [LARGE SCALE GENOMIC DNA]</scope>
    <source>
        <strain evidence="4 5">CA3R110</strain>
    </source>
</reference>
<protein>
    <submittedName>
        <fullName evidence="4">Single-stranded DNA-binding protein</fullName>
    </submittedName>
</protein>
<dbReference type="PROSITE" id="PS50935">
    <property type="entry name" value="SSB"/>
    <property type="match status" value="1"/>
</dbReference>
<evidence type="ECO:0000256" key="1">
    <source>
        <dbReference type="ARBA" id="ARBA00023125"/>
    </source>
</evidence>
<dbReference type="Gene3D" id="2.40.50.140">
    <property type="entry name" value="Nucleic acid-binding proteins"/>
    <property type="match status" value="1"/>
</dbReference>
<dbReference type="Proteomes" id="UP000621510">
    <property type="component" value="Unassembled WGS sequence"/>
</dbReference>
<comment type="caution">
    <text evidence="4">The sequence shown here is derived from an EMBL/GenBank/DDBJ whole genome shotgun (WGS) entry which is preliminary data.</text>
</comment>
<keyword evidence="5" id="KW-1185">Reference proteome</keyword>
<organism evidence="4 5">
    <name type="scientific">Streptomyces endocoffeicus</name>
    <dbReference type="NCBI Taxonomy" id="2898945"/>
    <lineage>
        <taxon>Bacteria</taxon>
        <taxon>Bacillati</taxon>
        <taxon>Actinomycetota</taxon>
        <taxon>Actinomycetes</taxon>
        <taxon>Kitasatosporales</taxon>
        <taxon>Streptomycetaceae</taxon>
        <taxon>Streptomyces</taxon>
    </lineage>
</organism>
<evidence type="ECO:0000313" key="5">
    <source>
        <dbReference type="Proteomes" id="UP000621510"/>
    </source>
</evidence>
<dbReference type="SUPFAM" id="SSF50249">
    <property type="entry name" value="Nucleic acid-binding proteins"/>
    <property type="match status" value="1"/>
</dbReference>
<keyword evidence="1 2" id="KW-0238">DNA-binding</keyword>